<dbReference type="Gene3D" id="1.25.40.10">
    <property type="entry name" value="Tetratricopeptide repeat domain"/>
    <property type="match status" value="1"/>
</dbReference>
<keyword evidence="8" id="KW-0732">Signal</keyword>
<evidence type="ECO:0000256" key="4">
    <source>
        <dbReference type="ARBA" id="ARBA00022679"/>
    </source>
</evidence>
<dbReference type="SMART" id="SM00387">
    <property type="entry name" value="HATPase_c"/>
    <property type="match status" value="1"/>
</dbReference>
<evidence type="ECO:0000256" key="6">
    <source>
        <dbReference type="PROSITE-ProRule" id="PRU00339"/>
    </source>
</evidence>
<protein>
    <recommendedName>
        <fullName evidence="2">histidine kinase</fullName>
        <ecNumber evidence="2">2.7.13.3</ecNumber>
    </recommendedName>
</protein>
<keyword evidence="7" id="KW-1133">Transmembrane helix</keyword>
<dbReference type="PROSITE" id="PS50005">
    <property type="entry name" value="TPR"/>
    <property type="match status" value="2"/>
</dbReference>
<dbReference type="GO" id="GO:0005886">
    <property type="term" value="C:plasma membrane"/>
    <property type="evidence" value="ECO:0007669"/>
    <property type="project" value="TreeGrafter"/>
</dbReference>
<accession>A0A1I2AC01</accession>
<dbReference type="PANTHER" id="PTHR43047">
    <property type="entry name" value="TWO-COMPONENT HISTIDINE PROTEIN KINASE"/>
    <property type="match status" value="1"/>
</dbReference>
<gene>
    <name evidence="10" type="ORF">SAMN04488541_100176</name>
</gene>
<evidence type="ECO:0000256" key="1">
    <source>
        <dbReference type="ARBA" id="ARBA00000085"/>
    </source>
</evidence>
<dbReference type="EC" id="2.7.13.3" evidence="2"/>
<keyword evidence="11" id="KW-1185">Reference proteome</keyword>
<keyword evidence="3" id="KW-0597">Phosphoprotein</keyword>
<keyword evidence="7" id="KW-0472">Membrane</keyword>
<dbReference type="Pfam" id="PF13424">
    <property type="entry name" value="TPR_12"/>
    <property type="match status" value="2"/>
</dbReference>
<feature type="domain" description="Histidine kinase" evidence="9">
    <location>
        <begin position="414"/>
        <end position="628"/>
    </location>
</feature>
<dbReference type="SMART" id="SM00388">
    <property type="entry name" value="HisKA"/>
    <property type="match status" value="1"/>
</dbReference>
<evidence type="ECO:0000256" key="8">
    <source>
        <dbReference type="SAM" id="SignalP"/>
    </source>
</evidence>
<dbReference type="SMART" id="SM00028">
    <property type="entry name" value="TPR"/>
    <property type="match status" value="5"/>
</dbReference>
<keyword evidence="6" id="KW-0802">TPR repeat</keyword>
<feature type="signal peptide" evidence="8">
    <location>
        <begin position="1"/>
        <end position="22"/>
    </location>
</feature>
<feature type="chain" id="PRO_5011458453" description="histidine kinase" evidence="8">
    <location>
        <begin position="23"/>
        <end position="628"/>
    </location>
</feature>
<evidence type="ECO:0000313" key="11">
    <source>
        <dbReference type="Proteomes" id="UP000199513"/>
    </source>
</evidence>
<feature type="repeat" description="TPR" evidence="6">
    <location>
        <begin position="124"/>
        <end position="157"/>
    </location>
</feature>
<dbReference type="InterPro" id="IPR005467">
    <property type="entry name" value="His_kinase_dom"/>
</dbReference>
<keyword evidence="7" id="KW-0812">Transmembrane</keyword>
<dbReference type="InterPro" id="IPR036890">
    <property type="entry name" value="HATPase_C_sf"/>
</dbReference>
<dbReference type="SUPFAM" id="SSF48452">
    <property type="entry name" value="TPR-like"/>
    <property type="match status" value="2"/>
</dbReference>
<dbReference type="STRING" id="1003.SAMN04488541_100176"/>
<evidence type="ECO:0000313" key="10">
    <source>
        <dbReference type="EMBL" id="SFE40350.1"/>
    </source>
</evidence>
<dbReference type="SUPFAM" id="SSF47384">
    <property type="entry name" value="Homodimeric domain of signal transducing histidine kinase"/>
    <property type="match status" value="1"/>
</dbReference>
<dbReference type="PROSITE" id="PS50109">
    <property type="entry name" value="HIS_KIN"/>
    <property type="match status" value="1"/>
</dbReference>
<reference evidence="10 11" key="1">
    <citation type="submission" date="2016-10" db="EMBL/GenBank/DDBJ databases">
        <authorList>
            <person name="de Groot N.N."/>
        </authorList>
    </citation>
    <scope>NUCLEOTIDE SEQUENCE [LARGE SCALE GENOMIC DNA]</scope>
    <source>
        <strain>GEY</strain>
        <strain evidence="11">DSM 9560</strain>
    </source>
</reference>
<comment type="catalytic activity">
    <reaction evidence="1">
        <text>ATP + protein L-histidine = ADP + protein N-phospho-L-histidine.</text>
        <dbReference type="EC" id="2.7.13.3"/>
    </reaction>
</comment>
<dbReference type="Pfam" id="PF00512">
    <property type="entry name" value="HisKA"/>
    <property type="match status" value="1"/>
</dbReference>
<evidence type="ECO:0000256" key="2">
    <source>
        <dbReference type="ARBA" id="ARBA00012438"/>
    </source>
</evidence>
<keyword evidence="4" id="KW-0808">Transferase</keyword>
<dbReference type="InterPro" id="IPR003594">
    <property type="entry name" value="HATPase_dom"/>
</dbReference>
<sequence length="628" mass="71868">MYFKKDFILSLFFLCSFFLAFAQNSKKVDSLQALLEKKQLSDSLHLEILSSLLQNCQHTSANCLQFIQKGLTLAQKNHNLLKEAEFLAHWGSLNLTIGDYPKSIEYTLQALKIDEELGNQTGISRDLNNLGVVYSAKGEIDKALKYYEQSFKIDHFINDNSKLSITLNNIGVIYYQKKQLSKALDYFWKGLIEAEKQQDKHRVGVSLNNIGDVYYDIGEYQKSNLFQYQALKVEQEIQDYEGIAYSYNALAKTYTELSKFDSAEYFAQKALEFNKKFGFNPQVKDNLQTLKELFYKKGDFKKAFLYADSALTMMDSLFSEDKNKIINQLQQKFELDKKQSEIESLQKDNIIKQQEIENQNLWRNIWIFSLGVTLAFIAVLFYSNYQRKKINDRLNAKNEALKNLNATKDKLFSIISHDLRSPFNTLKSTLELMKENAFSPKEIELVSKQMQKNIESISYTLDNLLQWSLSQMKGGNTNIEKVELGEIITETINFYQEVAKQKALQIVNQIDSPMFVLADKNQLRLILRNLLNNAIKFSFIKGSISFSYIINGKEVEIAVSDTGIGMTEEQLKNLFSPANRSTPGTSGEKGTGLGLLLCKEFVENNGGKINVQSTLYKGTTIVFSLKLA</sequence>
<dbReference type="InterPro" id="IPR011990">
    <property type="entry name" value="TPR-like_helical_dom_sf"/>
</dbReference>
<dbReference type="GO" id="GO:0000155">
    <property type="term" value="F:phosphorelay sensor kinase activity"/>
    <property type="evidence" value="ECO:0007669"/>
    <property type="project" value="InterPro"/>
</dbReference>
<dbReference type="PRINTS" id="PR00344">
    <property type="entry name" value="BCTRLSENSOR"/>
</dbReference>
<feature type="transmembrane region" description="Helical" evidence="7">
    <location>
        <begin position="365"/>
        <end position="385"/>
    </location>
</feature>
<dbReference type="PANTHER" id="PTHR43047:SF72">
    <property type="entry name" value="OSMOSENSING HISTIDINE PROTEIN KINASE SLN1"/>
    <property type="match status" value="1"/>
</dbReference>
<dbReference type="SUPFAM" id="SSF55874">
    <property type="entry name" value="ATPase domain of HSP90 chaperone/DNA topoisomerase II/histidine kinase"/>
    <property type="match status" value="1"/>
</dbReference>
<dbReference type="EMBL" id="FONY01000001">
    <property type="protein sequence ID" value="SFE40350.1"/>
    <property type="molecule type" value="Genomic_DNA"/>
</dbReference>
<dbReference type="InterPro" id="IPR003661">
    <property type="entry name" value="HisK_dim/P_dom"/>
</dbReference>
<dbReference type="AlphaFoldDB" id="A0A1I2AC01"/>
<dbReference type="Gene3D" id="3.30.565.10">
    <property type="entry name" value="Histidine kinase-like ATPase, C-terminal domain"/>
    <property type="match status" value="1"/>
</dbReference>
<feature type="repeat" description="TPR" evidence="6">
    <location>
        <begin position="244"/>
        <end position="277"/>
    </location>
</feature>
<dbReference type="Proteomes" id="UP000199513">
    <property type="component" value="Unassembled WGS sequence"/>
</dbReference>
<dbReference type="InterPro" id="IPR036097">
    <property type="entry name" value="HisK_dim/P_sf"/>
</dbReference>
<dbReference type="Gene3D" id="1.10.287.130">
    <property type="match status" value="1"/>
</dbReference>
<organism evidence="10 11">
    <name type="scientific">Thermoflexibacter ruber</name>
    <dbReference type="NCBI Taxonomy" id="1003"/>
    <lineage>
        <taxon>Bacteria</taxon>
        <taxon>Pseudomonadati</taxon>
        <taxon>Bacteroidota</taxon>
        <taxon>Cytophagia</taxon>
        <taxon>Cytophagales</taxon>
        <taxon>Thermoflexibacteraceae</taxon>
        <taxon>Thermoflexibacter</taxon>
    </lineage>
</organism>
<evidence type="ECO:0000256" key="3">
    <source>
        <dbReference type="ARBA" id="ARBA00022553"/>
    </source>
</evidence>
<name>A0A1I2AC01_9BACT</name>
<evidence type="ECO:0000256" key="7">
    <source>
        <dbReference type="SAM" id="Phobius"/>
    </source>
</evidence>
<proteinExistence type="predicted"/>
<dbReference type="CDD" id="cd00082">
    <property type="entry name" value="HisKA"/>
    <property type="match status" value="1"/>
</dbReference>
<evidence type="ECO:0000259" key="9">
    <source>
        <dbReference type="PROSITE" id="PS50109"/>
    </source>
</evidence>
<dbReference type="GO" id="GO:0009927">
    <property type="term" value="F:histidine phosphotransfer kinase activity"/>
    <property type="evidence" value="ECO:0007669"/>
    <property type="project" value="TreeGrafter"/>
</dbReference>
<keyword evidence="5" id="KW-0418">Kinase</keyword>
<dbReference type="InterPro" id="IPR019734">
    <property type="entry name" value="TPR_rpt"/>
</dbReference>
<evidence type="ECO:0000256" key="5">
    <source>
        <dbReference type="ARBA" id="ARBA00022777"/>
    </source>
</evidence>
<dbReference type="InterPro" id="IPR004358">
    <property type="entry name" value="Sig_transdc_His_kin-like_C"/>
</dbReference>
<dbReference type="Pfam" id="PF02518">
    <property type="entry name" value="HATPase_c"/>
    <property type="match status" value="1"/>
</dbReference>